<dbReference type="InterPro" id="IPR045371">
    <property type="entry name" value="ADAMTS_CR_3"/>
</dbReference>
<dbReference type="Gene3D" id="2.60.120.830">
    <property type="match status" value="1"/>
</dbReference>
<evidence type="ECO:0000256" key="5">
    <source>
        <dbReference type="ARBA" id="ARBA00023157"/>
    </source>
</evidence>
<dbReference type="RefSeq" id="XP_023381495.1">
    <property type="nucleotide sequence ID" value="XM_023525727.1"/>
</dbReference>
<dbReference type="GO" id="GO:0006508">
    <property type="term" value="P:proteolysis"/>
    <property type="evidence" value="ECO:0007669"/>
    <property type="project" value="TreeGrafter"/>
</dbReference>
<keyword evidence="3" id="KW-0732">Signal</keyword>
<protein>
    <submittedName>
        <fullName evidence="9">ADAMTS-like protein 4</fullName>
    </submittedName>
</protein>
<evidence type="ECO:0000313" key="8">
    <source>
        <dbReference type="Proteomes" id="UP000515202"/>
    </source>
</evidence>
<dbReference type="Gene3D" id="2.20.100.10">
    <property type="entry name" value="Thrombospondin type-1 (TSP1) repeat"/>
    <property type="match status" value="3"/>
</dbReference>
<gene>
    <name evidence="9" type="primary">LOC105308713</name>
</gene>
<dbReference type="InterPro" id="IPR050439">
    <property type="entry name" value="ADAMTS_ADAMTS-like"/>
</dbReference>
<keyword evidence="5" id="KW-1015">Disulfide bond</keyword>
<name>A0A6P6C2X4_PTEVA</name>
<dbReference type="Pfam" id="PF08686">
    <property type="entry name" value="PLAC"/>
    <property type="match status" value="1"/>
</dbReference>
<dbReference type="GO" id="GO:0031012">
    <property type="term" value="C:extracellular matrix"/>
    <property type="evidence" value="ECO:0007669"/>
    <property type="project" value="TreeGrafter"/>
</dbReference>
<comment type="subcellular location">
    <subcellularLocation>
        <location evidence="1">Secreted</location>
    </subcellularLocation>
</comment>
<dbReference type="GO" id="GO:0005576">
    <property type="term" value="C:extracellular region"/>
    <property type="evidence" value="ECO:0007669"/>
    <property type="project" value="UniProtKB-SubCell"/>
</dbReference>
<reference evidence="9" key="1">
    <citation type="submission" date="2025-08" db="UniProtKB">
        <authorList>
            <consortium name="RefSeq"/>
        </authorList>
    </citation>
    <scope>IDENTIFICATION</scope>
    <source>
        <tissue evidence="9">Kidney</tissue>
    </source>
</reference>
<evidence type="ECO:0000313" key="9">
    <source>
        <dbReference type="RefSeq" id="XP_023381495.1"/>
    </source>
</evidence>
<dbReference type="InterPro" id="IPR010294">
    <property type="entry name" value="ADAMTS_spacer1"/>
</dbReference>
<keyword evidence="2" id="KW-0964">Secreted</keyword>
<evidence type="ECO:0000256" key="4">
    <source>
        <dbReference type="ARBA" id="ARBA00022737"/>
    </source>
</evidence>
<feature type="compositionally biased region" description="Basic and acidic residues" evidence="6">
    <location>
        <begin position="454"/>
        <end position="463"/>
    </location>
</feature>
<proteinExistence type="predicted"/>
<dbReference type="InterPro" id="IPR010909">
    <property type="entry name" value="PLAC"/>
</dbReference>
<dbReference type="GeneID" id="105308713"/>
<organism evidence="8 9">
    <name type="scientific">Pteropus vampyrus</name>
    <name type="common">Large flying fox</name>
    <dbReference type="NCBI Taxonomy" id="132908"/>
    <lineage>
        <taxon>Eukaryota</taxon>
        <taxon>Metazoa</taxon>
        <taxon>Chordata</taxon>
        <taxon>Craniata</taxon>
        <taxon>Vertebrata</taxon>
        <taxon>Euteleostomi</taxon>
        <taxon>Mammalia</taxon>
        <taxon>Eutheria</taxon>
        <taxon>Laurasiatheria</taxon>
        <taxon>Chiroptera</taxon>
        <taxon>Yinpterochiroptera</taxon>
        <taxon>Pteropodoidea</taxon>
        <taxon>Pteropodidae</taxon>
        <taxon>Pteropodinae</taxon>
        <taxon>Pteropus</taxon>
    </lineage>
</organism>
<dbReference type="InterPro" id="IPR036383">
    <property type="entry name" value="TSP1_rpt_sf"/>
</dbReference>
<dbReference type="PROSITE" id="PS50092">
    <property type="entry name" value="TSP1"/>
    <property type="match status" value="3"/>
</dbReference>
<dbReference type="GO" id="GO:0030198">
    <property type="term" value="P:extracellular matrix organization"/>
    <property type="evidence" value="ECO:0007669"/>
    <property type="project" value="InterPro"/>
</dbReference>
<feature type="region of interest" description="Disordered" evidence="6">
    <location>
        <begin position="442"/>
        <end position="463"/>
    </location>
</feature>
<dbReference type="Pfam" id="PF19030">
    <property type="entry name" value="TSP1_ADAMTS"/>
    <property type="match status" value="3"/>
</dbReference>
<evidence type="ECO:0000259" key="7">
    <source>
        <dbReference type="PROSITE" id="PS50900"/>
    </source>
</evidence>
<dbReference type="Pfam" id="PF19236">
    <property type="entry name" value="ADAMTS_CR_3"/>
    <property type="match status" value="1"/>
</dbReference>
<dbReference type="InterPro" id="IPR013273">
    <property type="entry name" value="ADAMTS/ADAMTS-like"/>
</dbReference>
<dbReference type="FunFam" id="2.20.100.10:FF:000039">
    <property type="entry name" value="thrombospondin type-1 domain-containing protein 4"/>
    <property type="match status" value="1"/>
</dbReference>
<evidence type="ECO:0000256" key="6">
    <source>
        <dbReference type="SAM" id="MobiDB-lite"/>
    </source>
</evidence>
<dbReference type="OrthoDB" id="10062690at2759"/>
<dbReference type="PRINTS" id="PR01857">
    <property type="entry name" value="ADAMTSFAMILY"/>
</dbReference>
<dbReference type="KEGG" id="pvp:105308713"/>
<keyword evidence="8" id="KW-1185">Reference proteome</keyword>
<dbReference type="SMART" id="SM00209">
    <property type="entry name" value="TSP1"/>
    <property type="match status" value="3"/>
</dbReference>
<dbReference type="Proteomes" id="UP000515202">
    <property type="component" value="Unplaced"/>
</dbReference>
<dbReference type="AlphaFoldDB" id="A0A6P6C2X4"/>
<evidence type="ECO:0000256" key="3">
    <source>
        <dbReference type="ARBA" id="ARBA00022729"/>
    </source>
</evidence>
<dbReference type="InterPro" id="IPR000884">
    <property type="entry name" value="TSP1_rpt"/>
</dbReference>
<dbReference type="FunFam" id="2.60.120.830:FF:000001">
    <property type="entry name" value="A disintegrin and metalloproteinase with thrombospondin motifs 1"/>
    <property type="match status" value="1"/>
</dbReference>
<accession>A0A6P6C2X4</accession>
<dbReference type="SUPFAM" id="SSF82895">
    <property type="entry name" value="TSP-1 type 1 repeat"/>
    <property type="match status" value="3"/>
</dbReference>
<keyword evidence="4" id="KW-0677">Repeat</keyword>
<dbReference type="GO" id="GO:0004222">
    <property type="term" value="F:metalloendopeptidase activity"/>
    <property type="evidence" value="ECO:0007669"/>
    <property type="project" value="TreeGrafter"/>
</dbReference>
<evidence type="ECO:0000256" key="2">
    <source>
        <dbReference type="ARBA" id="ARBA00022525"/>
    </source>
</evidence>
<dbReference type="PROSITE" id="PS50900">
    <property type="entry name" value="PLAC"/>
    <property type="match status" value="1"/>
</dbReference>
<sequence>MCAPPPSSLLELGARGVERDTALTPLYPPPQPCPPEQPDPRALQCSAFDSQEFMGQLYQWEPFTEVQGFQRCELNCRPRGFRFYVRHTEKVQDGTLCQPGALDICVAGRCLSPGCDGILGSGRRPDGCGVCGGDDSTCRLISGNLTDRGGPLGYQKILRIPAGASRLQVAQFRPSSNYLAVRGPGGRSIINGNWAVDPPGSYAAGGTVFQYNRPPREEGAGESLSAEGPTTQPVDVYMIFQEENPGVFYQYVISSAPPNLETPTPEPRVPQLQPGETLCSAECGTGIQRRSVVCLGSGEAAGAGQEGAGAGAGEQSCAPGSRPPDMRACSLGPCEMTWCWYAGPWAECSADCGPGTQRRDIICVSKLGAEFNVTSPSNCSHLPRPPALQPCQGQDCQDRWFSTPWSPCSRSCQGGVQTREVQCLTANQTLSVRCPLPLRPSRKRPCNSQPCSQRPDDQCKDSSPHCPLVVQARLCVYPYYTATCCRSCAHVLERAPPEPA</sequence>
<feature type="domain" description="PLAC" evidence="7">
    <location>
        <begin position="455"/>
        <end position="492"/>
    </location>
</feature>
<dbReference type="PANTHER" id="PTHR13723:SF144">
    <property type="entry name" value="ADAMTS-LIKE PROTEIN 4"/>
    <property type="match status" value="1"/>
</dbReference>
<dbReference type="PANTHER" id="PTHR13723">
    <property type="entry name" value="ADAMTS A DISINTEGRIN AND METALLOPROTEASE WITH THROMBOSPONDIN MOTIFS PROTEASE"/>
    <property type="match status" value="1"/>
</dbReference>
<dbReference type="Pfam" id="PF05986">
    <property type="entry name" value="ADAMTS_spacer1"/>
    <property type="match status" value="1"/>
</dbReference>
<evidence type="ECO:0000256" key="1">
    <source>
        <dbReference type="ARBA" id="ARBA00004613"/>
    </source>
</evidence>